<proteinExistence type="predicted"/>
<evidence type="ECO:0000313" key="1">
    <source>
        <dbReference type="EMBL" id="KAI0088901.1"/>
    </source>
</evidence>
<keyword evidence="2" id="KW-1185">Reference proteome</keyword>
<keyword evidence="1" id="KW-0808">Transferase</keyword>
<gene>
    <name evidence="1" type="ORF">BDY19DRAFT_993719</name>
</gene>
<comment type="caution">
    <text evidence="1">The sequence shown here is derived from an EMBL/GenBank/DDBJ whole genome shotgun (WGS) entry which is preliminary data.</text>
</comment>
<protein>
    <submittedName>
        <fullName evidence="1">Transferase</fullName>
    </submittedName>
</protein>
<organism evidence="1 2">
    <name type="scientific">Irpex rosettiformis</name>
    <dbReference type="NCBI Taxonomy" id="378272"/>
    <lineage>
        <taxon>Eukaryota</taxon>
        <taxon>Fungi</taxon>
        <taxon>Dikarya</taxon>
        <taxon>Basidiomycota</taxon>
        <taxon>Agaricomycotina</taxon>
        <taxon>Agaricomycetes</taxon>
        <taxon>Polyporales</taxon>
        <taxon>Irpicaceae</taxon>
        <taxon>Irpex</taxon>
    </lineage>
</organism>
<name>A0ACB8U3Y6_9APHY</name>
<dbReference type="EMBL" id="MU274912">
    <property type="protein sequence ID" value="KAI0088901.1"/>
    <property type="molecule type" value="Genomic_DNA"/>
</dbReference>
<reference evidence="1" key="1">
    <citation type="journal article" date="2021" name="Environ. Microbiol.">
        <title>Gene family expansions and transcriptome signatures uncover fungal adaptations to wood decay.</title>
        <authorList>
            <person name="Hage H."/>
            <person name="Miyauchi S."/>
            <person name="Viragh M."/>
            <person name="Drula E."/>
            <person name="Min B."/>
            <person name="Chaduli D."/>
            <person name="Navarro D."/>
            <person name="Favel A."/>
            <person name="Norest M."/>
            <person name="Lesage-Meessen L."/>
            <person name="Balint B."/>
            <person name="Merenyi Z."/>
            <person name="de Eugenio L."/>
            <person name="Morin E."/>
            <person name="Martinez A.T."/>
            <person name="Baldrian P."/>
            <person name="Stursova M."/>
            <person name="Martinez M.J."/>
            <person name="Novotny C."/>
            <person name="Magnuson J.K."/>
            <person name="Spatafora J.W."/>
            <person name="Maurice S."/>
            <person name="Pangilinan J."/>
            <person name="Andreopoulos W."/>
            <person name="LaButti K."/>
            <person name="Hundley H."/>
            <person name="Na H."/>
            <person name="Kuo A."/>
            <person name="Barry K."/>
            <person name="Lipzen A."/>
            <person name="Henrissat B."/>
            <person name="Riley R."/>
            <person name="Ahrendt S."/>
            <person name="Nagy L.G."/>
            <person name="Grigoriev I.V."/>
            <person name="Martin F."/>
            <person name="Rosso M.N."/>
        </authorList>
    </citation>
    <scope>NUCLEOTIDE SEQUENCE</scope>
    <source>
        <strain evidence="1">CBS 384.51</strain>
    </source>
</reference>
<dbReference type="Proteomes" id="UP001055072">
    <property type="component" value="Unassembled WGS sequence"/>
</dbReference>
<evidence type="ECO:0000313" key="2">
    <source>
        <dbReference type="Proteomes" id="UP001055072"/>
    </source>
</evidence>
<sequence>MDPITIAMVSDFFPPDVGGVENHIYMLSANLIRRGHNVIVITHSHPPDRVGIRWLLPSLKVYHIPFPTIASSATLPNFFTFLPYLRNIVLREGVQLIHAHASLSSLAHEGILHAHLMGVRTVFTDHSLFGFDDAASILTNKLLEGALRNVDAVTCVSHTGRENTVLRARLPPQSVYVIPNALVADQFKPAEVQPSLDELTIVVVSRFAYRKGIDLLVATAPRICQKFPNVRFVIGGAGPKMIDLLQMREKHQLQDRIELLGPVKHSDVRNVLTRGSIFMNTSLTESFGIALVEAACTGLYIVSTRVGGVPEVLPSDMISFANPDEDDVVRAVSEAIELVRAGKHDPKAAHERVRGFYDWKDVGERVERVYESVMKSEPLDFWTRLQRTLDLGRFAGPIFAIILIVDCLFFMFLEWLSPACDIDKVEMHWKHERFVELVEQYENKMAATSSPEPNLDNAEE</sequence>
<accession>A0ACB8U3Y6</accession>